<dbReference type="Proteomes" id="UP000078541">
    <property type="component" value="Unassembled WGS sequence"/>
</dbReference>
<dbReference type="EMBL" id="KQ981636">
    <property type="protein sequence ID" value="KYN38911.1"/>
    <property type="molecule type" value="Genomic_DNA"/>
</dbReference>
<protein>
    <recommendedName>
        <fullName evidence="3">Peptidase A2 domain-containing protein</fullName>
    </recommendedName>
</protein>
<sequence length="213" mass="24123">LEFLIDSGSGPNIIKKRFLKPNVPVNRNEILKLTGITTHHVFTLELGQVDILGRPVMFHLVGDEFPIPQDGIGTDFFNQFKANVNYKTNHLEWDDIRLPFESKEILTIPARANSQLYIQIPNPGLKGYVPKLNLAEGVYLGNTLITVRDRKAYLWVINTTEEDYDVSLPTIQIFDFNELTDSKLNSNSNSNINSNSNSNSKLIQIQIVILIQV</sequence>
<reference evidence="1 2" key="1">
    <citation type="submission" date="2016-03" db="EMBL/GenBank/DDBJ databases">
        <title>Trachymyrmex septentrionalis WGS genome.</title>
        <authorList>
            <person name="Nygaard S."/>
            <person name="Hu H."/>
            <person name="Boomsma J."/>
            <person name="Zhang G."/>
        </authorList>
    </citation>
    <scope>NUCLEOTIDE SEQUENCE [LARGE SCALE GENOMIC DNA]</scope>
    <source>
        <strain evidence="1">Tsep2-gDNA-1</strain>
        <tissue evidence="1">Whole body</tissue>
    </source>
</reference>
<evidence type="ECO:0000313" key="1">
    <source>
        <dbReference type="EMBL" id="KYN38911.1"/>
    </source>
</evidence>
<evidence type="ECO:0000313" key="2">
    <source>
        <dbReference type="Proteomes" id="UP000078541"/>
    </source>
</evidence>
<keyword evidence="2" id="KW-1185">Reference proteome</keyword>
<name>A0A195FEX1_9HYME</name>
<gene>
    <name evidence="1" type="ORF">ALC56_06910</name>
</gene>
<organism evidence="1 2">
    <name type="scientific">Trachymyrmex septentrionalis</name>
    <dbReference type="NCBI Taxonomy" id="34720"/>
    <lineage>
        <taxon>Eukaryota</taxon>
        <taxon>Metazoa</taxon>
        <taxon>Ecdysozoa</taxon>
        <taxon>Arthropoda</taxon>
        <taxon>Hexapoda</taxon>
        <taxon>Insecta</taxon>
        <taxon>Pterygota</taxon>
        <taxon>Neoptera</taxon>
        <taxon>Endopterygota</taxon>
        <taxon>Hymenoptera</taxon>
        <taxon>Apocrita</taxon>
        <taxon>Aculeata</taxon>
        <taxon>Formicoidea</taxon>
        <taxon>Formicidae</taxon>
        <taxon>Myrmicinae</taxon>
        <taxon>Trachymyrmex</taxon>
    </lineage>
</organism>
<evidence type="ECO:0008006" key="3">
    <source>
        <dbReference type="Google" id="ProtNLM"/>
    </source>
</evidence>
<dbReference type="InterPro" id="IPR021109">
    <property type="entry name" value="Peptidase_aspartic_dom_sf"/>
</dbReference>
<accession>A0A195FEX1</accession>
<dbReference type="Gene3D" id="2.40.70.10">
    <property type="entry name" value="Acid Proteases"/>
    <property type="match status" value="1"/>
</dbReference>
<dbReference type="STRING" id="34720.A0A195FEX1"/>
<dbReference type="AlphaFoldDB" id="A0A195FEX1"/>
<proteinExistence type="predicted"/>
<feature type="non-terminal residue" evidence="1">
    <location>
        <position position="1"/>
    </location>
</feature>